<dbReference type="STRING" id="1173022.Cri9333_2494"/>
<dbReference type="GO" id="GO:0045493">
    <property type="term" value="P:xylan catabolic process"/>
    <property type="evidence" value="ECO:0007669"/>
    <property type="project" value="UniProtKB-KW"/>
</dbReference>
<evidence type="ECO:0000256" key="4">
    <source>
        <dbReference type="ARBA" id="ARBA00022729"/>
    </source>
</evidence>
<reference evidence="9 10" key="1">
    <citation type="submission" date="2012-06" db="EMBL/GenBank/DDBJ databases">
        <title>Finished chromosome of genome of Crinalium epipsammum PCC 9333.</title>
        <authorList>
            <consortium name="US DOE Joint Genome Institute"/>
            <person name="Gugger M."/>
            <person name="Coursin T."/>
            <person name="Rippka R."/>
            <person name="Tandeau De Marsac N."/>
            <person name="Huntemann M."/>
            <person name="Wei C.-L."/>
            <person name="Han J."/>
            <person name="Detter J.C."/>
            <person name="Han C."/>
            <person name="Tapia R."/>
            <person name="Davenport K."/>
            <person name="Daligault H."/>
            <person name="Erkkila T."/>
            <person name="Gu W."/>
            <person name="Munk A.C.C."/>
            <person name="Teshima H."/>
            <person name="Xu Y."/>
            <person name="Chain P."/>
            <person name="Chen A."/>
            <person name="Krypides N."/>
            <person name="Mavromatis K."/>
            <person name="Markowitz V."/>
            <person name="Szeto E."/>
            <person name="Ivanova N."/>
            <person name="Mikhailova N."/>
            <person name="Ovchinnikova G."/>
            <person name="Pagani I."/>
            <person name="Pati A."/>
            <person name="Goodwin L."/>
            <person name="Peters L."/>
            <person name="Pitluck S."/>
            <person name="Woyke T."/>
            <person name="Kerfeld C."/>
        </authorList>
    </citation>
    <scope>NUCLEOTIDE SEQUENCE [LARGE SCALE GENOMIC DNA]</scope>
    <source>
        <strain evidence="9 10">PCC 9333</strain>
    </source>
</reference>
<evidence type="ECO:0000256" key="7">
    <source>
        <dbReference type="ARBA" id="ARBA00023326"/>
    </source>
</evidence>
<evidence type="ECO:0000256" key="3">
    <source>
        <dbReference type="ARBA" id="ARBA00022651"/>
    </source>
</evidence>
<dbReference type="PROSITE" id="PS51257">
    <property type="entry name" value="PROKAR_LIPOPROTEIN"/>
    <property type="match status" value="1"/>
</dbReference>
<dbReference type="OrthoDB" id="9764953at2"/>
<gene>
    <name evidence="9" type="ORF">Cri9333_2494</name>
</gene>
<keyword evidence="2" id="KW-0964">Secreted</keyword>
<dbReference type="InterPro" id="IPR029058">
    <property type="entry name" value="AB_hydrolase_fold"/>
</dbReference>
<dbReference type="Pfam" id="PF10503">
    <property type="entry name" value="Esterase_PHB"/>
    <property type="match status" value="1"/>
</dbReference>
<dbReference type="Gene3D" id="3.40.50.1820">
    <property type="entry name" value="alpha/beta hydrolase"/>
    <property type="match status" value="1"/>
</dbReference>
<evidence type="ECO:0000256" key="8">
    <source>
        <dbReference type="SAM" id="SignalP"/>
    </source>
</evidence>
<dbReference type="KEGG" id="cep:Cri9333_2494"/>
<feature type="signal peptide" evidence="8">
    <location>
        <begin position="1"/>
        <end position="27"/>
    </location>
</feature>
<keyword evidence="4 8" id="KW-0732">Signal</keyword>
<dbReference type="InterPro" id="IPR043595">
    <property type="entry name" value="FaeB/C/D"/>
</dbReference>
<evidence type="ECO:0000256" key="5">
    <source>
        <dbReference type="ARBA" id="ARBA00022801"/>
    </source>
</evidence>
<dbReference type="RefSeq" id="WP_015203474.1">
    <property type="nucleotide sequence ID" value="NC_019753.1"/>
</dbReference>
<keyword evidence="10" id="KW-1185">Reference proteome</keyword>
<evidence type="ECO:0000256" key="2">
    <source>
        <dbReference type="ARBA" id="ARBA00022525"/>
    </source>
</evidence>
<keyword evidence="5" id="KW-0378">Hydrolase</keyword>
<dbReference type="HOGENOM" id="CLU_027551_4_2_3"/>
<dbReference type="GO" id="GO:0005576">
    <property type="term" value="C:extracellular region"/>
    <property type="evidence" value="ECO:0007669"/>
    <property type="project" value="UniProtKB-SubCell"/>
</dbReference>
<keyword evidence="6" id="KW-0119">Carbohydrate metabolism</keyword>
<feature type="chain" id="PRO_5003937873" evidence="8">
    <location>
        <begin position="28"/>
        <end position="311"/>
    </location>
</feature>
<dbReference type="Proteomes" id="UP000010472">
    <property type="component" value="Chromosome"/>
</dbReference>
<evidence type="ECO:0000256" key="1">
    <source>
        <dbReference type="ARBA" id="ARBA00004613"/>
    </source>
</evidence>
<proteinExistence type="predicted"/>
<dbReference type="PANTHER" id="PTHR38050">
    <property type="match status" value="1"/>
</dbReference>
<dbReference type="InterPro" id="IPR010126">
    <property type="entry name" value="Esterase_phb"/>
</dbReference>
<dbReference type="EMBL" id="CP003620">
    <property type="protein sequence ID" value="AFZ13360.1"/>
    <property type="molecule type" value="Genomic_DNA"/>
</dbReference>
<dbReference type="GO" id="GO:0030600">
    <property type="term" value="F:feruloyl esterase activity"/>
    <property type="evidence" value="ECO:0007669"/>
    <property type="project" value="InterPro"/>
</dbReference>
<evidence type="ECO:0000313" key="10">
    <source>
        <dbReference type="Proteomes" id="UP000010472"/>
    </source>
</evidence>
<dbReference type="PANTHER" id="PTHR38050:SF2">
    <property type="entry name" value="FERULOYL ESTERASE C-RELATED"/>
    <property type="match status" value="1"/>
</dbReference>
<dbReference type="SUPFAM" id="SSF53474">
    <property type="entry name" value="alpha/beta-Hydrolases"/>
    <property type="match status" value="1"/>
</dbReference>
<evidence type="ECO:0000256" key="6">
    <source>
        <dbReference type="ARBA" id="ARBA00023277"/>
    </source>
</evidence>
<evidence type="ECO:0000313" key="9">
    <source>
        <dbReference type="EMBL" id="AFZ13360.1"/>
    </source>
</evidence>
<dbReference type="AlphaFoldDB" id="K9W1Q3"/>
<organism evidence="9 10">
    <name type="scientific">Crinalium epipsammum PCC 9333</name>
    <dbReference type="NCBI Taxonomy" id="1173022"/>
    <lineage>
        <taxon>Bacteria</taxon>
        <taxon>Bacillati</taxon>
        <taxon>Cyanobacteriota</taxon>
        <taxon>Cyanophyceae</taxon>
        <taxon>Gomontiellales</taxon>
        <taxon>Gomontiellaceae</taxon>
        <taxon>Crinalium</taxon>
    </lineage>
</organism>
<accession>K9W1Q3</accession>
<dbReference type="eggNOG" id="COG3509">
    <property type="taxonomic scope" value="Bacteria"/>
</dbReference>
<comment type="subcellular location">
    <subcellularLocation>
        <location evidence="1">Secreted</location>
    </subcellularLocation>
</comment>
<sequence>MNLLFLKPSAQLTLTLLLVSITTSCDANSTLVSAKLQPQISATTKQQPLQIGAATGELRHQGRQRSYYLYTPKSYNPKRQMPLILAFHGSGSQGKDLASSTGFNELAERQGFIIAYPNGIDRRWDVASNPMWGVNDVSFVSTLINHLKQTRSIDKRRIYATGVSNGGFLVQRLACELNSQIAAFGSVVATMPGEVKEFCNSKRPISMLMINGTNDDKVPWAGTKIFGYSILSVPDSIKFWRQHNGCTGKEVKKSLNKRVDISRYPNCRDGAEVELVTLKGAGHIFPRGGGGSSQLINASQEIWNFFKRHPL</sequence>
<keyword evidence="3" id="KW-0858">Xylan degradation</keyword>
<protein>
    <submittedName>
        <fullName evidence="9">Phospholipase/carboxylesterase</fullName>
    </submittedName>
</protein>
<keyword evidence="7" id="KW-0624">Polysaccharide degradation</keyword>
<name>K9W1Q3_9CYAN</name>